<proteinExistence type="predicted"/>
<feature type="domain" description="4Fe-4S ferredoxin-type" evidence="4">
    <location>
        <begin position="37"/>
        <end position="66"/>
    </location>
</feature>
<feature type="domain" description="4Fe-4S ferredoxin-type" evidence="4">
    <location>
        <begin position="2"/>
        <end position="31"/>
    </location>
</feature>
<evidence type="ECO:0000256" key="3">
    <source>
        <dbReference type="ARBA" id="ARBA00023014"/>
    </source>
</evidence>
<evidence type="ECO:0000259" key="4">
    <source>
        <dbReference type="PROSITE" id="PS51379"/>
    </source>
</evidence>
<dbReference type="AlphaFoldDB" id="A0A8J6NI62"/>
<keyword evidence="2" id="KW-0408">Iron</keyword>
<dbReference type="SUPFAM" id="SSF54862">
    <property type="entry name" value="4Fe-4S ferredoxins"/>
    <property type="match status" value="1"/>
</dbReference>
<evidence type="ECO:0000313" key="5">
    <source>
        <dbReference type="EMBL" id="MBC8336728.1"/>
    </source>
</evidence>
<dbReference type="Proteomes" id="UP000614469">
    <property type="component" value="Unassembled WGS sequence"/>
</dbReference>
<keyword evidence="1" id="KW-0479">Metal-binding</keyword>
<comment type="caution">
    <text evidence="5">The sequence shown here is derived from an EMBL/GenBank/DDBJ whole genome shotgun (WGS) entry which is preliminary data.</text>
</comment>
<protein>
    <submittedName>
        <fullName evidence="5">4Fe-4S dicluster domain-containing protein</fullName>
    </submittedName>
</protein>
<dbReference type="InterPro" id="IPR017896">
    <property type="entry name" value="4Fe4S_Fe-S-bd"/>
</dbReference>
<evidence type="ECO:0000313" key="6">
    <source>
        <dbReference type="Proteomes" id="UP000614469"/>
    </source>
</evidence>
<dbReference type="GO" id="GO:0046872">
    <property type="term" value="F:metal ion binding"/>
    <property type="evidence" value="ECO:0007669"/>
    <property type="project" value="UniProtKB-KW"/>
</dbReference>
<gene>
    <name evidence="5" type="ORF">H8E29_15810</name>
</gene>
<organism evidence="5 6">
    <name type="scientific">Candidatus Desulfolinea nitratireducens</name>
    <dbReference type="NCBI Taxonomy" id="2841698"/>
    <lineage>
        <taxon>Bacteria</taxon>
        <taxon>Bacillati</taxon>
        <taxon>Chloroflexota</taxon>
        <taxon>Anaerolineae</taxon>
        <taxon>Anaerolineales</taxon>
        <taxon>Anaerolineales incertae sedis</taxon>
        <taxon>Candidatus Desulfolinea</taxon>
    </lineage>
</organism>
<dbReference type="Gene3D" id="3.30.70.20">
    <property type="match status" value="1"/>
</dbReference>
<dbReference type="PROSITE" id="PS00198">
    <property type="entry name" value="4FE4S_FER_1"/>
    <property type="match status" value="2"/>
</dbReference>
<dbReference type="EMBL" id="JACNJN010000187">
    <property type="protein sequence ID" value="MBC8336728.1"/>
    <property type="molecule type" value="Genomic_DNA"/>
</dbReference>
<accession>A0A8J6NI62</accession>
<keyword evidence="3" id="KW-0411">Iron-sulfur</keyword>
<sequence>MFIVEIDIEKCEACGDCVENCPEQMIAMVEEDGKKYAMFTGDPDVCSGCLSCEASCEKDAVTVTEY</sequence>
<evidence type="ECO:0000256" key="1">
    <source>
        <dbReference type="ARBA" id="ARBA00022723"/>
    </source>
</evidence>
<evidence type="ECO:0000256" key="2">
    <source>
        <dbReference type="ARBA" id="ARBA00023004"/>
    </source>
</evidence>
<reference evidence="5 6" key="1">
    <citation type="submission" date="2020-08" db="EMBL/GenBank/DDBJ databases">
        <title>Bridging the membrane lipid divide: bacteria of the FCB group superphylum have the potential to synthesize archaeal ether lipids.</title>
        <authorList>
            <person name="Villanueva L."/>
            <person name="Von Meijenfeldt F.A.B."/>
            <person name="Westbye A.B."/>
            <person name="Yadav S."/>
            <person name="Hopmans E.C."/>
            <person name="Dutilh B.E."/>
            <person name="Sinninghe Damste J.S."/>
        </authorList>
    </citation>
    <scope>NUCLEOTIDE SEQUENCE [LARGE SCALE GENOMIC DNA]</scope>
    <source>
        <strain evidence="5">NIOZ-UU36</strain>
    </source>
</reference>
<name>A0A8J6NI62_9CHLR</name>
<dbReference type="InterPro" id="IPR017900">
    <property type="entry name" value="4Fe4S_Fe_S_CS"/>
</dbReference>
<dbReference type="PROSITE" id="PS51379">
    <property type="entry name" value="4FE4S_FER_2"/>
    <property type="match status" value="2"/>
</dbReference>
<dbReference type="Pfam" id="PF12838">
    <property type="entry name" value="Fer4_7"/>
    <property type="match status" value="1"/>
</dbReference>
<dbReference type="GO" id="GO:0051536">
    <property type="term" value="F:iron-sulfur cluster binding"/>
    <property type="evidence" value="ECO:0007669"/>
    <property type="project" value="UniProtKB-KW"/>
</dbReference>